<gene>
    <name evidence="7" type="ORF">DV20_09735</name>
</gene>
<name>A0A066UDC0_9PSEU</name>
<dbReference type="EMBL" id="JMQI01000021">
    <property type="protein sequence ID" value="KDN22188.1"/>
    <property type="molecule type" value="Genomic_DNA"/>
</dbReference>
<accession>A0A066UDC0</accession>
<reference evidence="7 8" key="1">
    <citation type="submission" date="2014-05" db="EMBL/GenBank/DDBJ databases">
        <title>Draft genome sequence of Amycolatopsis rifamycinica DSM 46095.</title>
        <authorList>
            <person name="Lal R."/>
            <person name="Saxena A."/>
            <person name="Kumari R."/>
            <person name="Mukherjee U."/>
            <person name="Singh P."/>
            <person name="Sangwan N."/>
            <person name="Mahato N.K."/>
        </authorList>
    </citation>
    <scope>NUCLEOTIDE SEQUENCE [LARGE SCALE GENOMIC DNA]</scope>
    <source>
        <strain evidence="7 8">DSM 46095</strain>
    </source>
</reference>
<evidence type="ECO:0000256" key="5">
    <source>
        <dbReference type="SAM" id="Phobius"/>
    </source>
</evidence>
<keyword evidence="8" id="KW-1185">Reference proteome</keyword>
<dbReference type="RefSeq" id="WP_043778543.1">
    <property type="nucleotide sequence ID" value="NZ_JMQI01000021.1"/>
</dbReference>
<dbReference type="AlphaFoldDB" id="A0A066UDC0"/>
<dbReference type="InterPro" id="IPR010432">
    <property type="entry name" value="RDD"/>
</dbReference>
<dbReference type="GO" id="GO:0016020">
    <property type="term" value="C:membrane"/>
    <property type="evidence" value="ECO:0007669"/>
    <property type="project" value="UniProtKB-SubCell"/>
</dbReference>
<protein>
    <recommendedName>
        <fullName evidence="6">RDD domain-containing protein</fullName>
    </recommendedName>
</protein>
<evidence type="ECO:0000256" key="3">
    <source>
        <dbReference type="ARBA" id="ARBA00022989"/>
    </source>
</evidence>
<keyword evidence="2 5" id="KW-0812">Transmembrane</keyword>
<evidence type="ECO:0000259" key="6">
    <source>
        <dbReference type="Pfam" id="PF06271"/>
    </source>
</evidence>
<organism evidence="7 8">
    <name type="scientific">Amycolatopsis rifamycinica</name>
    <dbReference type="NCBI Taxonomy" id="287986"/>
    <lineage>
        <taxon>Bacteria</taxon>
        <taxon>Bacillati</taxon>
        <taxon>Actinomycetota</taxon>
        <taxon>Actinomycetes</taxon>
        <taxon>Pseudonocardiales</taxon>
        <taxon>Pseudonocardiaceae</taxon>
        <taxon>Amycolatopsis</taxon>
    </lineage>
</organism>
<comment type="caution">
    <text evidence="7">The sequence shown here is derived from an EMBL/GenBank/DDBJ whole genome shotgun (WGS) entry which is preliminary data.</text>
</comment>
<evidence type="ECO:0000256" key="1">
    <source>
        <dbReference type="ARBA" id="ARBA00004141"/>
    </source>
</evidence>
<proteinExistence type="predicted"/>
<evidence type="ECO:0000313" key="8">
    <source>
        <dbReference type="Proteomes" id="UP000027345"/>
    </source>
</evidence>
<dbReference type="Proteomes" id="UP000027345">
    <property type="component" value="Unassembled WGS sequence"/>
</dbReference>
<keyword evidence="3 5" id="KW-1133">Transmembrane helix</keyword>
<feature type="transmembrane region" description="Helical" evidence="5">
    <location>
        <begin position="112"/>
        <end position="131"/>
    </location>
</feature>
<comment type="subcellular location">
    <subcellularLocation>
        <location evidence="1">Membrane</location>
        <topology evidence="1">Multi-pass membrane protein</topology>
    </subcellularLocation>
</comment>
<evidence type="ECO:0000313" key="7">
    <source>
        <dbReference type="EMBL" id="KDN22188.1"/>
    </source>
</evidence>
<evidence type="ECO:0000256" key="2">
    <source>
        <dbReference type="ARBA" id="ARBA00022692"/>
    </source>
</evidence>
<dbReference type="STRING" id="287986.DV20_09735"/>
<keyword evidence="4 5" id="KW-0472">Membrane</keyword>
<dbReference type="OrthoDB" id="3638319at2"/>
<dbReference type="Pfam" id="PF06271">
    <property type="entry name" value="RDD"/>
    <property type="match status" value="1"/>
</dbReference>
<feature type="domain" description="RDD" evidence="6">
    <location>
        <begin position="30"/>
        <end position="121"/>
    </location>
</feature>
<evidence type="ECO:0000256" key="4">
    <source>
        <dbReference type="ARBA" id="ARBA00023136"/>
    </source>
</evidence>
<sequence>METDPTLDDAPDIPWPVCRRALRTGPLRRASWPRRVPAVAVDLVLHLFVATEVAMVVDLTVGVAFVVTLVATYLAVSFGHRVFLQRWWGATIGRLLAGLRCADPRTGRRPTLGRLAVGWLYGVAVGIAVVLP</sequence>
<feature type="transmembrane region" description="Helical" evidence="5">
    <location>
        <begin position="63"/>
        <end position="84"/>
    </location>
</feature>